<dbReference type="PANTHER" id="PTHR21422:SF9">
    <property type="entry name" value="RAB3 GTPASE-ACTIVATING PROTEIN CATALYTIC SUBUNIT"/>
    <property type="match status" value="1"/>
</dbReference>
<keyword evidence="4" id="KW-0343">GTPase activation</keyword>
<dbReference type="AlphaFoldDB" id="A0A0K0FBN3"/>
<dbReference type="GO" id="GO:0005737">
    <property type="term" value="C:cytoplasm"/>
    <property type="evidence" value="ECO:0007669"/>
    <property type="project" value="UniProtKB-SubCell"/>
</dbReference>
<name>A0A0K0FBN3_STRVS</name>
<organism evidence="7 8">
    <name type="scientific">Strongyloides venezuelensis</name>
    <name type="common">Threadworm</name>
    <dbReference type="NCBI Taxonomy" id="75913"/>
    <lineage>
        <taxon>Eukaryota</taxon>
        <taxon>Metazoa</taxon>
        <taxon>Ecdysozoa</taxon>
        <taxon>Nematoda</taxon>
        <taxon>Chromadorea</taxon>
        <taxon>Rhabditida</taxon>
        <taxon>Tylenchina</taxon>
        <taxon>Panagrolaimomorpha</taxon>
        <taxon>Strongyloidoidea</taxon>
        <taxon>Strongyloididae</taxon>
        <taxon>Strongyloides</taxon>
    </lineage>
</organism>
<dbReference type="InterPro" id="IPR045700">
    <property type="entry name" value="Rab3GAP1"/>
</dbReference>
<dbReference type="Proteomes" id="UP000035680">
    <property type="component" value="Unassembled WGS sequence"/>
</dbReference>
<dbReference type="InterPro" id="IPR026147">
    <property type="entry name" value="Rab3GAP1_conserved"/>
</dbReference>
<reference evidence="8" key="2">
    <citation type="submission" date="2015-08" db="UniProtKB">
        <authorList>
            <consortium name="WormBaseParasite"/>
        </authorList>
    </citation>
    <scope>IDENTIFICATION</scope>
</reference>
<feature type="domain" description="Rab3GAP catalytic subunit conserved" evidence="6">
    <location>
        <begin position="680"/>
        <end position="822"/>
    </location>
</feature>
<keyword evidence="7" id="KW-1185">Reference proteome</keyword>
<comment type="subcellular location">
    <subcellularLocation>
        <location evidence="1">Cytoplasm</location>
    </subcellularLocation>
</comment>
<sequence>MDEESNIKSIEGDVNILTKSTDNLYISKDCCVKNENLNENNCNLLCESSKLLMDNVGNLCIKDDGEILSESGDEESGSTKKGILADKKLIPSTSFEDTDTDSIFEIEDFTTVTEAEKLAAQLDHILRKHKISRLNNEGLKRKVYLSDNVKWEHKEDVIDYNDGKLSVTFTYLSSFPEPINNSPILISEENDKEYFEIDIGRVSNFQGDNYLNLEHEMSFGKAFGIYGVVWISPMPDYYISPFNLSEIKQILSSIGLFDREYGCGVPIFCSSDIHTSWRGLGAFLENDKRIDFLQSTLVKPPESLRYLNGLKELFVEKINNSSVYPVDVYSTIKTRYVIYREQQFKNKINLREIIKYDQYIEYLEEDENSFKIFPTQDPIKEVKLYTEWNNLSTDLINESPLFSDLDPKMTSKWSLEVNFDINNEGYFYEMFSRMIKYHNKHKNTQNIPYWYCKEKLNRSIPYDITNDGERNDLNVINKNKLIFFEDLLENYNTNSHASILQHLPQKIIRYVFDSCNSNNPIPKQNSQRISHCSDEEFEKIGNWKNFMLEDFEKYKSSKVGSLAERISIVIIKCLNLPYEDSYKLAAYVWMEFVNTLGKYFDEVKDIPGTEHNVEPNFNDCKLQQLLQLFQCCIDAKKRWYNYYDSDDFNNHDYDEFHDAEEEFQNIDEKIINNSSDELRPIGRSHPIQGSLRLLNYDDRIMYVPFLQYPAPITEDQFNNQLCEDTELSRSERMKKQIIVLKSDMSAFKAANPGCCFEDFVRWHSPNDWILNEENGTYALSQRMTDIDNIWQLTWKEAPIAPITEQEHIFNETIEAYKILDILKDVNIQELINLVIPCGIKIGFKTLLENVPLKDRYSQEQLNDLQKYLLKTSGTNQYDVLVHFTKSLKYIQNSIFYYNSLKSLFTQFNGNLSVYEEDRVEELILKLMNREDMTEIEVEGKNEYISAKIPILGGPKGFIGQIINQLATMCENINEGTSFPQPERKEYLLKCKCRRPHIGSRECNNRMYTIVDDDGVSWYLSMSSDIGSA</sequence>
<dbReference type="GO" id="GO:0005096">
    <property type="term" value="F:GTPase activator activity"/>
    <property type="evidence" value="ECO:0007669"/>
    <property type="project" value="UniProtKB-KW"/>
</dbReference>
<evidence type="ECO:0000256" key="1">
    <source>
        <dbReference type="ARBA" id="ARBA00004496"/>
    </source>
</evidence>
<comment type="similarity">
    <text evidence="2">Belongs to the Rab3-GAP catalytic subunit family.</text>
</comment>
<proteinExistence type="inferred from homology"/>
<reference evidence="7" key="1">
    <citation type="submission" date="2014-07" db="EMBL/GenBank/DDBJ databases">
        <authorList>
            <person name="Martin A.A"/>
            <person name="De Silva N."/>
        </authorList>
    </citation>
    <scope>NUCLEOTIDE SEQUENCE</scope>
</reference>
<evidence type="ECO:0000256" key="5">
    <source>
        <dbReference type="ARBA" id="ARBA00022490"/>
    </source>
</evidence>
<evidence type="ECO:0000313" key="8">
    <source>
        <dbReference type="WBParaSite" id="SVE_0624600.1"/>
    </source>
</evidence>
<evidence type="ECO:0000256" key="4">
    <source>
        <dbReference type="ARBA" id="ARBA00022468"/>
    </source>
</evidence>
<dbReference type="STRING" id="75913.A0A0K0FBN3"/>
<protein>
    <recommendedName>
        <fullName evidence="3">Rab3 GTPase-activating protein catalytic subunit</fullName>
    </recommendedName>
</protein>
<evidence type="ECO:0000256" key="2">
    <source>
        <dbReference type="ARBA" id="ARBA00008856"/>
    </source>
</evidence>
<keyword evidence="5" id="KW-0963">Cytoplasm</keyword>
<dbReference type="PANTHER" id="PTHR21422">
    <property type="entry name" value="RAB3 GTPASE-ACTIVATING PROTEIN CATALYTIC SUBUNIT"/>
    <property type="match status" value="1"/>
</dbReference>
<accession>A0A0K0FBN3</accession>
<dbReference type="Pfam" id="PF13890">
    <property type="entry name" value="Rab3-GTPase_cat"/>
    <property type="match status" value="1"/>
</dbReference>
<evidence type="ECO:0000256" key="3">
    <source>
        <dbReference type="ARBA" id="ARBA00015817"/>
    </source>
</evidence>
<dbReference type="WBParaSite" id="SVE_0624600.1">
    <property type="protein sequence ID" value="SVE_0624600.1"/>
    <property type="gene ID" value="SVE_0624600"/>
</dbReference>
<evidence type="ECO:0000313" key="7">
    <source>
        <dbReference type="Proteomes" id="UP000035680"/>
    </source>
</evidence>
<evidence type="ECO:0000259" key="6">
    <source>
        <dbReference type="Pfam" id="PF13890"/>
    </source>
</evidence>